<dbReference type="GO" id="GO:0005524">
    <property type="term" value="F:ATP binding"/>
    <property type="evidence" value="ECO:0007669"/>
    <property type="project" value="UniProtKB-KW"/>
</dbReference>
<evidence type="ECO:0000256" key="5">
    <source>
        <dbReference type="ARBA" id="ARBA00023125"/>
    </source>
</evidence>
<comment type="caution">
    <text evidence="12">The sequence shown here is derived from an EMBL/GenBank/DDBJ whole genome shotgun (WGS) entry which is preliminary data.</text>
</comment>
<keyword evidence="6" id="KW-0539">Nucleus</keyword>
<dbReference type="SUPFAM" id="SSF52540">
    <property type="entry name" value="P-loop containing nucleoside triphosphate hydrolases"/>
    <property type="match status" value="1"/>
</dbReference>
<sequence>MAAEMMDVSDTEKGSSIASEEVLGDIEEEECCFQDIVLLLEHGISADDIKKLQEIGINTVKGIQMTTKKRLLEIKGYDEVKINKIKEACTKVSLSTGFITAFEVADQRKQVFKLSTGSKSLDKLLGGGIESMSITEVFGEFGTGKTQLSHTLCVTAQMPGCNGYLGGKVVFIDTENTFRPTRLQAIANRFNLDPTTVLHNILYARAYNSEHQYELLRNVAAKFHEEAGVFKLLIIDSIMALFRVDYTGRGEIADRQQKLAQMLSRLKKISEEYNVAVFITNQITADLTHINQPDIKKPVGGNILAHATTTRVSLYKGIDGIRIAKIYGSPDLEENETMFSITSGGIDDVKN</sequence>
<dbReference type="NCBIfam" id="TIGR02238">
    <property type="entry name" value="recomb_DMC1"/>
    <property type="match status" value="1"/>
</dbReference>
<evidence type="ECO:0000259" key="11">
    <source>
        <dbReference type="PROSITE" id="PS50163"/>
    </source>
</evidence>
<dbReference type="PANTHER" id="PTHR22942:SF30">
    <property type="entry name" value="MEIOTIC RECOMBINATION PROTEIN DMC1_LIM15 HOMOLOG"/>
    <property type="match status" value="1"/>
</dbReference>
<dbReference type="PROSITE" id="PS50163">
    <property type="entry name" value="RECA_3"/>
    <property type="match status" value="1"/>
</dbReference>
<dbReference type="InterPro" id="IPR027417">
    <property type="entry name" value="P-loop_NTPase"/>
</dbReference>
<protein>
    <submittedName>
        <fullName evidence="12">Uncharacterized protein</fullName>
    </submittedName>
</protein>
<dbReference type="GO" id="GO:0042148">
    <property type="term" value="P:DNA strand invasion"/>
    <property type="evidence" value="ECO:0007669"/>
    <property type="project" value="TreeGrafter"/>
</dbReference>
<evidence type="ECO:0000256" key="8">
    <source>
        <dbReference type="ARBA" id="ARBA00023306"/>
    </source>
</evidence>
<keyword evidence="8" id="KW-0131">Cell cycle</keyword>
<dbReference type="InterPro" id="IPR011940">
    <property type="entry name" value="Dmc1"/>
</dbReference>
<evidence type="ECO:0000256" key="7">
    <source>
        <dbReference type="ARBA" id="ARBA00023254"/>
    </source>
</evidence>
<evidence type="ECO:0000256" key="1">
    <source>
        <dbReference type="ARBA" id="ARBA00004123"/>
    </source>
</evidence>
<dbReference type="PROSITE" id="PS50162">
    <property type="entry name" value="RECA_2"/>
    <property type="match status" value="1"/>
</dbReference>
<reference evidence="12" key="1">
    <citation type="submission" date="2019-08" db="EMBL/GenBank/DDBJ databases">
        <title>The genome of the North American firefly Photinus pyralis.</title>
        <authorList>
            <consortium name="Photinus pyralis genome working group"/>
            <person name="Fallon T.R."/>
            <person name="Sander Lower S.E."/>
            <person name="Weng J.-K."/>
        </authorList>
    </citation>
    <scope>NUCLEOTIDE SEQUENCE</scope>
    <source>
        <strain evidence="12">TRF0915ILg1</strain>
        <tissue evidence="12">Whole body</tissue>
    </source>
</reference>
<evidence type="ECO:0000256" key="4">
    <source>
        <dbReference type="ARBA" id="ARBA00022840"/>
    </source>
</evidence>
<accession>A0A8K0DDE0</accession>
<dbReference type="GO" id="GO:0007131">
    <property type="term" value="P:reciprocal meiotic recombination"/>
    <property type="evidence" value="ECO:0007669"/>
    <property type="project" value="InterPro"/>
</dbReference>
<dbReference type="GO" id="GO:0006312">
    <property type="term" value="P:mitotic recombination"/>
    <property type="evidence" value="ECO:0007669"/>
    <property type="project" value="TreeGrafter"/>
</dbReference>
<keyword evidence="5" id="KW-0238">DNA-binding</keyword>
<dbReference type="SMART" id="SM00382">
    <property type="entry name" value="AAA"/>
    <property type="match status" value="1"/>
</dbReference>
<dbReference type="Pfam" id="PF08423">
    <property type="entry name" value="Rad51"/>
    <property type="match status" value="1"/>
</dbReference>
<gene>
    <name evidence="12" type="ORF">ILUMI_01982</name>
</gene>
<dbReference type="PIRSF" id="PIRSF005856">
    <property type="entry name" value="Rad51"/>
    <property type="match status" value="1"/>
</dbReference>
<evidence type="ECO:0000259" key="10">
    <source>
        <dbReference type="PROSITE" id="PS50162"/>
    </source>
</evidence>
<evidence type="ECO:0000256" key="2">
    <source>
        <dbReference type="ARBA" id="ARBA00008897"/>
    </source>
</evidence>
<organism evidence="12 13">
    <name type="scientific">Ignelater luminosus</name>
    <name type="common">Cucubano</name>
    <name type="synonym">Pyrophorus luminosus</name>
    <dbReference type="NCBI Taxonomy" id="2038154"/>
    <lineage>
        <taxon>Eukaryota</taxon>
        <taxon>Metazoa</taxon>
        <taxon>Ecdysozoa</taxon>
        <taxon>Arthropoda</taxon>
        <taxon>Hexapoda</taxon>
        <taxon>Insecta</taxon>
        <taxon>Pterygota</taxon>
        <taxon>Neoptera</taxon>
        <taxon>Endopterygota</taxon>
        <taxon>Coleoptera</taxon>
        <taxon>Polyphaga</taxon>
        <taxon>Elateriformia</taxon>
        <taxon>Elateroidea</taxon>
        <taxon>Elateridae</taxon>
        <taxon>Agrypninae</taxon>
        <taxon>Pyrophorini</taxon>
        <taxon>Ignelater</taxon>
    </lineage>
</organism>
<dbReference type="OrthoDB" id="10251254at2759"/>
<comment type="similarity">
    <text evidence="2">Belongs to the RecA family. DMC1 subfamily.</text>
</comment>
<dbReference type="Proteomes" id="UP000801492">
    <property type="component" value="Unassembled WGS sequence"/>
</dbReference>
<dbReference type="GO" id="GO:0070192">
    <property type="term" value="P:chromosome organization involved in meiotic cell cycle"/>
    <property type="evidence" value="ECO:0007669"/>
    <property type="project" value="TreeGrafter"/>
</dbReference>
<evidence type="ECO:0000313" key="13">
    <source>
        <dbReference type="Proteomes" id="UP000801492"/>
    </source>
</evidence>
<keyword evidence="13" id="KW-1185">Reference proteome</keyword>
<dbReference type="GO" id="GO:0003690">
    <property type="term" value="F:double-stranded DNA binding"/>
    <property type="evidence" value="ECO:0007669"/>
    <property type="project" value="TreeGrafter"/>
</dbReference>
<name>A0A8K0DDE0_IGNLU</name>
<evidence type="ECO:0000256" key="3">
    <source>
        <dbReference type="ARBA" id="ARBA00022741"/>
    </source>
</evidence>
<dbReference type="GO" id="GO:0000794">
    <property type="term" value="C:condensed nuclear chromosome"/>
    <property type="evidence" value="ECO:0007669"/>
    <property type="project" value="TreeGrafter"/>
</dbReference>
<evidence type="ECO:0000256" key="6">
    <source>
        <dbReference type="ARBA" id="ARBA00023242"/>
    </source>
</evidence>
<evidence type="ECO:0000313" key="12">
    <source>
        <dbReference type="EMBL" id="KAF2904190.1"/>
    </source>
</evidence>
<dbReference type="GO" id="GO:0000730">
    <property type="term" value="P:DNA recombinase assembly"/>
    <property type="evidence" value="ECO:0007669"/>
    <property type="project" value="TreeGrafter"/>
</dbReference>
<dbReference type="InterPro" id="IPR020587">
    <property type="entry name" value="RecA_monomer-monomer_interface"/>
</dbReference>
<dbReference type="InterPro" id="IPR013632">
    <property type="entry name" value="Rad51_C"/>
</dbReference>
<comment type="subcellular location">
    <subcellularLocation>
        <location evidence="1">Nucleus</location>
    </subcellularLocation>
</comment>
<keyword evidence="7" id="KW-0469">Meiosis</keyword>
<keyword evidence="3 9" id="KW-0547">Nucleotide-binding</keyword>
<dbReference type="GO" id="GO:0140664">
    <property type="term" value="F:ATP-dependent DNA damage sensor activity"/>
    <property type="evidence" value="ECO:0007669"/>
    <property type="project" value="InterPro"/>
</dbReference>
<feature type="domain" description="RecA family profile 1" evidence="10">
    <location>
        <begin position="110"/>
        <end position="283"/>
    </location>
</feature>
<dbReference type="Gene3D" id="3.40.50.300">
    <property type="entry name" value="P-loop containing nucleotide triphosphate hydrolases"/>
    <property type="match status" value="1"/>
</dbReference>
<evidence type="ECO:0000256" key="9">
    <source>
        <dbReference type="RuleBase" id="RU003422"/>
    </source>
</evidence>
<dbReference type="FunFam" id="3.40.50.300:FF:000239">
    <property type="entry name" value="Meiotic recombination protein DMC1"/>
    <property type="match status" value="1"/>
</dbReference>
<dbReference type="PANTHER" id="PTHR22942">
    <property type="entry name" value="RECA/RAD51/RADA DNA STRAND-PAIRING FAMILY MEMBER"/>
    <property type="match status" value="1"/>
</dbReference>
<dbReference type="InterPro" id="IPR003593">
    <property type="entry name" value="AAA+_ATPase"/>
</dbReference>
<feature type="domain" description="RecA family profile 2" evidence="11">
    <location>
        <begin position="296"/>
        <end position="351"/>
    </location>
</feature>
<dbReference type="GO" id="GO:0000150">
    <property type="term" value="F:DNA strand exchange activity"/>
    <property type="evidence" value="ECO:0007669"/>
    <property type="project" value="InterPro"/>
</dbReference>
<dbReference type="GO" id="GO:0003697">
    <property type="term" value="F:single-stranded DNA binding"/>
    <property type="evidence" value="ECO:0007669"/>
    <property type="project" value="TreeGrafter"/>
</dbReference>
<dbReference type="AlphaFoldDB" id="A0A8K0DDE0"/>
<dbReference type="NCBIfam" id="NF003301">
    <property type="entry name" value="PRK04301.1"/>
    <property type="match status" value="1"/>
</dbReference>
<dbReference type="EMBL" id="VTPC01000826">
    <property type="protein sequence ID" value="KAF2904190.1"/>
    <property type="molecule type" value="Genomic_DNA"/>
</dbReference>
<dbReference type="Gene3D" id="1.10.150.20">
    <property type="entry name" value="5' to 3' exonuclease, C-terminal subdomain"/>
    <property type="match status" value="1"/>
</dbReference>
<dbReference type="SUPFAM" id="SSF47794">
    <property type="entry name" value="Rad51 N-terminal domain-like"/>
    <property type="match status" value="1"/>
</dbReference>
<dbReference type="InterPro" id="IPR010995">
    <property type="entry name" value="DNA_repair_Rad51/TF_NusA_a-hlx"/>
</dbReference>
<proteinExistence type="inferred from homology"/>
<dbReference type="InterPro" id="IPR016467">
    <property type="entry name" value="DNA_recomb/repair_RecA-like"/>
</dbReference>
<keyword evidence="4 9" id="KW-0067">ATP-binding</keyword>
<dbReference type="InterPro" id="IPR020588">
    <property type="entry name" value="RecA_ATP-bd"/>
</dbReference>